<dbReference type="EMBL" id="QGHA01000003">
    <property type="protein sequence ID" value="PWK78392.1"/>
    <property type="molecule type" value="Genomic_DNA"/>
</dbReference>
<comment type="catalytic activity">
    <reaction evidence="1">
        <text>ATP + protein L-histidine = ADP + protein N-phospho-L-histidine.</text>
        <dbReference type="EC" id="2.7.13.3"/>
    </reaction>
</comment>
<dbReference type="Gene3D" id="3.30.565.10">
    <property type="entry name" value="Histidine kinase-like ATPase, C-terminal domain"/>
    <property type="match status" value="1"/>
</dbReference>
<evidence type="ECO:0000259" key="10">
    <source>
        <dbReference type="SMART" id="SM00387"/>
    </source>
</evidence>
<dbReference type="GO" id="GO:0004673">
    <property type="term" value="F:protein histidine kinase activity"/>
    <property type="evidence" value="ECO:0007669"/>
    <property type="project" value="UniProtKB-EC"/>
</dbReference>
<name>A0A316HTU7_9SPHI</name>
<dbReference type="SMART" id="SM00387">
    <property type="entry name" value="HATPase_c"/>
    <property type="match status" value="1"/>
</dbReference>
<feature type="transmembrane region" description="Helical" evidence="9">
    <location>
        <begin position="20"/>
        <end position="39"/>
    </location>
</feature>
<evidence type="ECO:0000256" key="8">
    <source>
        <dbReference type="SAM" id="Coils"/>
    </source>
</evidence>
<reference evidence="11 12" key="1">
    <citation type="submission" date="2018-05" db="EMBL/GenBank/DDBJ databases">
        <title>Genomic Encyclopedia of Archaeal and Bacterial Type Strains, Phase II (KMG-II): from individual species to whole genera.</title>
        <authorList>
            <person name="Goeker M."/>
        </authorList>
    </citation>
    <scope>NUCLEOTIDE SEQUENCE [LARGE SCALE GENOMIC DNA]</scope>
    <source>
        <strain evidence="11 12">DSM 19975</strain>
    </source>
</reference>
<dbReference type="AlphaFoldDB" id="A0A316HTU7"/>
<dbReference type="GO" id="GO:0005524">
    <property type="term" value="F:ATP binding"/>
    <property type="evidence" value="ECO:0007669"/>
    <property type="project" value="UniProtKB-KW"/>
</dbReference>
<dbReference type="SUPFAM" id="SSF55874">
    <property type="entry name" value="ATPase domain of HSP90 chaperone/DNA topoisomerase II/histidine kinase"/>
    <property type="match status" value="1"/>
</dbReference>
<gene>
    <name evidence="11" type="ORF">LX99_02236</name>
</gene>
<evidence type="ECO:0000256" key="9">
    <source>
        <dbReference type="SAM" id="Phobius"/>
    </source>
</evidence>
<evidence type="ECO:0000256" key="7">
    <source>
        <dbReference type="ARBA" id="ARBA00022840"/>
    </source>
</evidence>
<evidence type="ECO:0000256" key="6">
    <source>
        <dbReference type="ARBA" id="ARBA00022777"/>
    </source>
</evidence>
<keyword evidence="4" id="KW-0808">Transferase</keyword>
<sequence>MPPGRFFFRPAAAEAQLNLSLTVIACILLMAVVLISVYHTRRLKRTNERLLADMQNKIREQELALQHLITDNHRLLNEKDWLLKEVHHRVKNNLQIVMSLLNTQSAFLKNNAALAAIRESQNRVQSIALIHQKLYSHADVAFIDIAVYINELFNHLDDCYKAREKGIRFEQLILPVKMDVAQAIPVGLMLNEAITNAIKYAFAAGPGIIKVSLETLNDDNIALSISDNGVGLPPGFDIKQTSTLGMEMMKALSRQLNGKFTIKNENGVLISLIFGIENKFGSDDNGSRR</sequence>
<keyword evidence="12" id="KW-1185">Reference proteome</keyword>
<comment type="caution">
    <text evidence="11">The sequence shown here is derived from an EMBL/GenBank/DDBJ whole genome shotgun (WGS) entry which is preliminary data.</text>
</comment>
<evidence type="ECO:0000256" key="3">
    <source>
        <dbReference type="ARBA" id="ARBA00022553"/>
    </source>
</evidence>
<dbReference type="InterPro" id="IPR003594">
    <property type="entry name" value="HATPase_dom"/>
</dbReference>
<proteinExistence type="predicted"/>
<feature type="domain" description="Histidine kinase/HSP90-like ATPase" evidence="10">
    <location>
        <begin position="181"/>
        <end position="278"/>
    </location>
</feature>
<keyword evidence="5" id="KW-0547">Nucleotide-binding</keyword>
<evidence type="ECO:0000256" key="2">
    <source>
        <dbReference type="ARBA" id="ARBA00012438"/>
    </source>
</evidence>
<evidence type="ECO:0000256" key="5">
    <source>
        <dbReference type="ARBA" id="ARBA00022741"/>
    </source>
</evidence>
<dbReference type="Pfam" id="PF02518">
    <property type="entry name" value="HATPase_c"/>
    <property type="match status" value="1"/>
</dbReference>
<dbReference type="PROSITE" id="PS51257">
    <property type="entry name" value="PROKAR_LIPOPROTEIN"/>
    <property type="match status" value="1"/>
</dbReference>
<evidence type="ECO:0000313" key="11">
    <source>
        <dbReference type="EMBL" id="PWK78392.1"/>
    </source>
</evidence>
<dbReference type="InterPro" id="IPR036890">
    <property type="entry name" value="HATPase_C_sf"/>
</dbReference>
<evidence type="ECO:0000256" key="1">
    <source>
        <dbReference type="ARBA" id="ARBA00000085"/>
    </source>
</evidence>
<keyword evidence="9" id="KW-1133">Transmembrane helix</keyword>
<dbReference type="Gene3D" id="3.30.450.20">
    <property type="entry name" value="PAS domain"/>
    <property type="match status" value="1"/>
</dbReference>
<evidence type="ECO:0000313" key="12">
    <source>
        <dbReference type="Proteomes" id="UP000245678"/>
    </source>
</evidence>
<dbReference type="Proteomes" id="UP000245678">
    <property type="component" value="Unassembled WGS sequence"/>
</dbReference>
<dbReference type="PANTHER" id="PTHR41523:SF8">
    <property type="entry name" value="ETHYLENE RESPONSE SENSOR PROTEIN"/>
    <property type="match status" value="1"/>
</dbReference>
<accession>A0A316HTU7</accession>
<keyword evidence="3" id="KW-0597">Phosphoprotein</keyword>
<keyword evidence="9" id="KW-0812">Transmembrane</keyword>
<dbReference type="EC" id="2.7.13.3" evidence="2"/>
<evidence type="ECO:0000256" key="4">
    <source>
        <dbReference type="ARBA" id="ARBA00022679"/>
    </source>
</evidence>
<keyword evidence="6 11" id="KW-0418">Kinase</keyword>
<dbReference type="InterPro" id="IPR011495">
    <property type="entry name" value="Sig_transdc_His_kin_sub2_dim/P"/>
</dbReference>
<feature type="coiled-coil region" evidence="8">
    <location>
        <begin position="40"/>
        <end position="78"/>
    </location>
</feature>
<organism evidence="11 12">
    <name type="scientific">Mucilaginibacter oryzae</name>
    <dbReference type="NCBI Taxonomy" id="468058"/>
    <lineage>
        <taxon>Bacteria</taxon>
        <taxon>Pseudomonadati</taxon>
        <taxon>Bacteroidota</taxon>
        <taxon>Sphingobacteriia</taxon>
        <taxon>Sphingobacteriales</taxon>
        <taxon>Sphingobacteriaceae</taxon>
        <taxon>Mucilaginibacter</taxon>
    </lineage>
</organism>
<dbReference type="PANTHER" id="PTHR41523">
    <property type="entry name" value="TWO-COMPONENT SYSTEM SENSOR PROTEIN"/>
    <property type="match status" value="1"/>
</dbReference>
<protein>
    <recommendedName>
        <fullName evidence="2">histidine kinase</fullName>
        <ecNumber evidence="2">2.7.13.3</ecNumber>
    </recommendedName>
</protein>
<keyword evidence="7" id="KW-0067">ATP-binding</keyword>
<keyword evidence="8" id="KW-0175">Coiled coil</keyword>
<keyword evidence="9" id="KW-0472">Membrane</keyword>
<dbReference type="Pfam" id="PF07568">
    <property type="entry name" value="HisKA_2"/>
    <property type="match status" value="1"/>
</dbReference>